<accession>A0A1B1UJY2</accession>
<name>A0A1B1UJY2_9BRAD</name>
<reference evidence="1 2" key="1">
    <citation type="submission" date="2016-07" db="EMBL/GenBank/DDBJ databases">
        <title>Complete genome sequence of Bradyrhizobium icense LMTR 13T, a potential inoculant strain isolated from lima bean (Phaseolus lunatus) in Peru.</title>
        <authorList>
            <person name="Ormeno-Orrillo E."/>
            <person name="Duran D."/>
            <person name="Rogel M.A."/>
            <person name="Rey L."/>
            <person name="Imperial J."/>
            <person name="Ruiz-Argueso T."/>
            <person name="Martinez-Romero E."/>
        </authorList>
    </citation>
    <scope>NUCLEOTIDE SEQUENCE [LARGE SCALE GENOMIC DNA]</scope>
    <source>
        <strain evidence="1 2">LMTR 13</strain>
    </source>
</reference>
<organism evidence="1 2">
    <name type="scientific">Bradyrhizobium icense</name>
    <dbReference type="NCBI Taxonomy" id="1274631"/>
    <lineage>
        <taxon>Bacteria</taxon>
        <taxon>Pseudomonadati</taxon>
        <taxon>Pseudomonadota</taxon>
        <taxon>Alphaproteobacteria</taxon>
        <taxon>Hyphomicrobiales</taxon>
        <taxon>Nitrobacteraceae</taxon>
        <taxon>Bradyrhizobium</taxon>
    </lineage>
</organism>
<gene>
    <name evidence="1" type="ORF">LMTR13_26105</name>
</gene>
<dbReference type="Gene3D" id="3.40.50.300">
    <property type="entry name" value="P-loop containing nucleotide triphosphate hydrolases"/>
    <property type="match status" value="1"/>
</dbReference>
<evidence type="ECO:0000313" key="1">
    <source>
        <dbReference type="EMBL" id="ANW03099.1"/>
    </source>
</evidence>
<protein>
    <recommendedName>
        <fullName evidence="3">ATP-binding cassette domain-containing protein</fullName>
    </recommendedName>
</protein>
<evidence type="ECO:0000313" key="2">
    <source>
        <dbReference type="Proteomes" id="UP000092839"/>
    </source>
</evidence>
<proteinExistence type="predicted"/>
<evidence type="ECO:0008006" key="3">
    <source>
        <dbReference type="Google" id="ProtNLM"/>
    </source>
</evidence>
<keyword evidence="2" id="KW-1185">Reference proteome</keyword>
<sequence length="74" mass="8433">MVELRGIAPLLDRSPSHLFAWERQRVLIGQALWSQPRRVVMDEPLAALTAAHIVGELFKAADKHRALYPFLFPN</sequence>
<dbReference type="EMBL" id="CP016428">
    <property type="protein sequence ID" value="ANW03099.1"/>
    <property type="molecule type" value="Genomic_DNA"/>
</dbReference>
<dbReference type="InterPro" id="IPR027417">
    <property type="entry name" value="P-loop_NTPase"/>
</dbReference>
<dbReference type="SUPFAM" id="SSF52540">
    <property type="entry name" value="P-loop containing nucleoside triphosphate hydrolases"/>
    <property type="match status" value="1"/>
</dbReference>
<dbReference type="Proteomes" id="UP000092839">
    <property type="component" value="Chromosome"/>
</dbReference>
<dbReference type="KEGG" id="bic:LMTR13_26105"/>
<dbReference type="AlphaFoldDB" id="A0A1B1UJY2"/>
<dbReference type="STRING" id="1274631.LMTR13_26105"/>